<protein>
    <submittedName>
        <fullName evidence="3">Uncharacterized protein</fullName>
    </submittedName>
</protein>
<dbReference type="GO" id="GO:0046873">
    <property type="term" value="F:metal ion transmembrane transporter activity"/>
    <property type="evidence" value="ECO:0007669"/>
    <property type="project" value="InterPro"/>
</dbReference>
<dbReference type="EMBL" id="FJOG01000005">
    <property type="protein sequence ID" value="CZR54672.1"/>
    <property type="molecule type" value="Genomic_DNA"/>
</dbReference>
<dbReference type="AlphaFoldDB" id="A0A1L7WPK2"/>
<accession>A0A1L7WPK2</accession>
<proteinExistence type="predicted"/>
<evidence type="ECO:0000256" key="1">
    <source>
        <dbReference type="SAM" id="MobiDB-lite"/>
    </source>
</evidence>
<dbReference type="OrthoDB" id="2830640at2759"/>
<dbReference type="GO" id="GO:0016020">
    <property type="term" value="C:membrane"/>
    <property type="evidence" value="ECO:0007669"/>
    <property type="project" value="InterPro"/>
</dbReference>
<feature type="transmembrane region" description="Helical" evidence="2">
    <location>
        <begin position="388"/>
        <end position="409"/>
    </location>
</feature>
<reference evidence="3 4" key="1">
    <citation type="submission" date="2016-03" db="EMBL/GenBank/DDBJ databases">
        <authorList>
            <person name="Ploux O."/>
        </authorList>
    </citation>
    <scope>NUCLEOTIDE SEQUENCE [LARGE SCALE GENOMIC DNA]</scope>
    <source>
        <strain evidence="3 4">UAMH 11012</strain>
    </source>
</reference>
<keyword evidence="2" id="KW-1133">Transmembrane helix</keyword>
<name>A0A1L7WPK2_9HELO</name>
<gene>
    <name evidence="3" type="ORF">PAC_04556</name>
</gene>
<feature type="transmembrane region" description="Helical" evidence="2">
    <location>
        <begin position="347"/>
        <end position="368"/>
    </location>
</feature>
<keyword evidence="4" id="KW-1185">Reference proteome</keyword>
<evidence type="ECO:0000313" key="3">
    <source>
        <dbReference type="EMBL" id="CZR54672.1"/>
    </source>
</evidence>
<evidence type="ECO:0000313" key="4">
    <source>
        <dbReference type="Proteomes" id="UP000184330"/>
    </source>
</evidence>
<dbReference type="Proteomes" id="UP000184330">
    <property type="component" value="Unassembled WGS sequence"/>
</dbReference>
<evidence type="ECO:0000256" key="2">
    <source>
        <dbReference type="SAM" id="Phobius"/>
    </source>
</evidence>
<keyword evidence="2" id="KW-0812">Transmembrane</keyword>
<feature type="transmembrane region" description="Helical" evidence="2">
    <location>
        <begin position="139"/>
        <end position="158"/>
    </location>
</feature>
<dbReference type="Gene3D" id="1.20.58.340">
    <property type="entry name" value="Magnesium transport protein CorA, transmembrane region"/>
    <property type="match status" value="1"/>
</dbReference>
<sequence length="470" mass="53140">MPGALGGSQANSTRHFRPGPSWPLEVSDKDVGLDDLDLSGIQGFTSDAAFSNTDSIRTWSCSPRLEVMIGLGSGQNASPFSVTEPQFENICKDMEFSELFLQKIIARASMFEHQWVFSGATSQPSHLELSISVFENDSFFFLLRYNILLGAVKCLLLLKSMGYLKTKPLKVQDMIQWLETKRGILCRRPLLIVNAILEFMQSRAHEYLRWRLELYNMESRLGVTRNGQLLLMRGYEDVSYDFGLLNADLASIAKQIADTELSVSTMMEQAKAFQRLVKICEACEAESGTNKKQPLTVSEQDEEVQATITRAELYLKHTKMAQDVLQSLTAVLYNRINKQDTDSMKTIAVVTLVFLPATFISAVFSTGIFHFHASEAPDHPKTVSRYGWVYLLVCILSTTLTILSWVCWYKWGRHWLVKREFSQMQRSGMQATYHRQQSTMAPPTQHASPAVSGEHAVVRILGSSNFRRPF</sequence>
<keyword evidence="2" id="KW-0472">Membrane</keyword>
<dbReference type="Pfam" id="PF01544">
    <property type="entry name" value="CorA"/>
    <property type="match status" value="1"/>
</dbReference>
<dbReference type="InterPro" id="IPR002523">
    <property type="entry name" value="MgTranspt_CorA/ZnTranspt_ZntB"/>
</dbReference>
<organism evidence="3 4">
    <name type="scientific">Phialocephala subalpina</name>
    <dbReference type="NCBI Taxonomy" id="576137"/>
    <lineage>
        <taxon>Eukaryota</taxon>
        <taxon>Fungi</taxon>
        <taxon>Dikarya</taxon>
        <taxon>Ascomycota</taxon>
        <taxon>Pezizomycotina</taxon>
        <taxon>Leotiomycetes</taxon>
        <taxon>Helotiales</taxon>
        <taxon>Mollisiaceae</taxon>
        <taxon>Phialocephala</taxon>
        <taxon>Phialocephala fortinii species complex</taxon>
    </lineage>
</organism>
<feature type="region of interest" description="Disordered" evidence="1">
    <location>
        <begin position="1"/>
        <end position="21"/>
    </location>
</feature>